<gene>
    <name evidence="1" type="ORF">SDC9_71744</name>
</gene>
<dbReference type="Gene3D" id="3.40.50.1010">
    <property type="entry name" value="5'-nuclease"/>
    <property type="match status" value="1"/>
</dbReference>
<protein>
    <submittedName>
        <fullName evidence="1">Uncharacterized protein</fullName>
    </submittedName>
</protein>
<name>A0A644YGL7_9ZZZZ</name>
<sequence length="205" mass="23222">MNNVLPFNQASFTSDDIILLDTSFILNSLGYNNNVSLESECNSLIASISMANAICCIPQIAKTELLHIIKSGIFKKNGYDTENKIKILRDSNPILFQQIYGQAQSSVDSYFNTLYNNEIIFPKGVGNLDEELFELSKKIADDFMMQGTYDSVLIATAVKEKINYIATTDKDFCNINIKNLNILLDSGNYRKHYNLNNVQTIREYK</sequence>
<reference evidence="1" key="1">
    <citation type="submission" date="2019-08" db="EMBL/GenBank/DDBJ databases">
        <authorList>
            <person name="Kucharzyk K."/>
            <person name="Murdoch R.W."/>
            <person name="Higgins S."/>
            <person name="Loffler F."/>
        </authorList>
    </citation>
    <scope>NUCLEOTIDE SEQUENCE</scope>
</reference>
<accession>A0A644YGL7</accession>
<dbReference type="EMBL" id="VSSQ01004452">
    <property type="protein sequence ID" value="MPM25254.1"/>
    <property type="molecule type" value="Genomic_DNA"/>
</dbReference>
<evidence type="ECO:0000313" key="1">
    <source>
        <dbReference type="EMBL" id="MPM25254.1"/>
    </source>
</evidence>
<comment type="caution">
    <text evidence="1">The sequence shown here is derived from an EMBL/GenBank/DDBJ whole genome shotgun (WGS) entry which is preliminary data.</text>
</comment>
<organism evidence="1">
    <name type="scientific">bioreactor metagenome</name>
    <dbReference type="NCBI Taxonomy" id="1076179"/>
    <lineage>
        <taxon>unclassified sequences</taxon>
        <taxon>metagenomes</taxon>
        <taxon>ecological metagenomes</taxon>
    </lineage>
</organism>
<dbReference type="SUPFAM" id="SSF88723">
    <property type="entry name" value="PIN domain-like"/>
    <property type="match status" value="1"/>
</dbReference>
<dbReference type="AlphaFoldDB" id="A0A644YGL7"/>
<dbReference type="InterPro" id="IPR029060">
    <property type="entry name" value="PIN-like_dom_sf"/>
</dbReference>
<proteinExistence type="predicted"/>